<dbReference type="GO" id="GO:0004386">
    <property type="term" value="F:helicase activity"/>
    <property type="evidence" value="ECO:0007669"/>
    <property type="project" value="UniProtKB-KW"/>
</dbReference>
<dbReference type="PROSITE" id="PS51192">
    <property type="entry name" value="HELICASE_ATP_BIND_1"/>
    <property type="match status" value="1"/>
</dbReference>
<evidence type="ECO:0000256" key="5">
    <source>
        <dbReference type="ARBA" id="ARBA00022801"/>
    </source>
</evidence>
<evidence type="ECO:0000256" key="8">
    <source>
        <dbReference type="ARBA" id="ARBA00022840"/>
    </source>
</evidence>
<dbReference type="Pfam" id="PF00271">
    <property type="entry name" value="Helicase_C"/>
    <property type="match status" value="1"/>
</dbReference>
<evidence type="ECO:0000256" key="6">
    <source>
        <dbReference type="ARBA" id="ARBA00022806"/>
    </source>
</evidence>
<dbReference type="InterPro" id="IPR038718">
    <property type="entry name" value="SNF2-like_sf"/>
</dbReference>
<dbReference type="AlphaFoldDB" id="A0AA38RAD3"/>
<gene>
    <name evidence="14" type="ORF">NKR19_g7556</name>
</gene>
<dbReference type="PANTHER" id="PTHR45626:SF52">
    <property type="entry name" value="SINGLE-STRANDED DNA-DEPENDENT ATPASE (EUROFUNG)"/>
    <property type="match status" value="1"/>
</dbReference>
<evidence type="ECO:0000256" key="4">
    <source>
        <dbReference type="ARBA" id="ARBA00022771"/>
    </source>
</evidence>
<comment type="similarity">
    <text evidence="1">Belongs to the SNF2/RAD54 helicase family.</text>
</comment>
<evidence type="ECO:0000256" key="10">
    <source>
        <dbReference type="SAM" id="MobiDB-lite"/>
    </source>
</evidence>
<dbReference type="PANTHER" id="PTHR45626">
    <property type="entry name" value="TRANSCRIPTION TERMINATION FACTOR 2-RELATED"/>
    <property type="match status" value="1"/>
</dbReference>
<evidence type="ECO:0000256" key="7">
    <source>
        <dbReference type="ARBA" id="ARBA00022833"/>
    </source>
</evidence>
<feature type="region of interest" description="Disordered" evidence="10">
    <location>
        <begin position="636"/>
        <end position="671"/>
    </location>
</feature>
<evidence type="ECO:0000256" key="9">
    <source>
        <dbReference type="PROSITE-ProRule" id="PRU00175"/>
    </source>
</evidence>
<evidence type="ECO:0000313" key="15">
    <source>
        <dbReference type="Proteomes" id="UP001174691"/>
    </source>
</evidence>
<dbReference type="GO" id="GO:0008094">
    <property type="term" value="F:ATP-dependent activity, acting on DNA"/>
    <property type="evidence" value="ECO:0007669"/>
    <property type="project" value="TreeGrafter"/>
</dbReference>
<evidence type="ECO:0000259" key="11">
    <source>
        <dbReference type="PROSITE" id="PS50089"/>
    </source>
</evidence>
<dbReference type="SUPFAM" id="SSF57850">
    <property type="entry name" value="RING/U-box"/>
    <property type="match status" value="1"/>
</dbReference>
<sequence length="834" mass="95816">MSDVTDSLSQRYPRSETTPNETEVDRVCYGMVHKVDVKVQGQASQLLPQLARAEGHFMQMFTLQAKLDHILLSFQNGTQFGYLRDNMTDALKPHLTSEDLVFEAVASSENLRARIAKAEKQADAIVNVDINIYGPRERAKAIGEELSDKKVWLQKPDYYKREFSYENPHLIRFPDLEHTVLEDIVQEVQSSEPVPPQPVISTVEEMITGVYRELHRADDLDREDGDQRLKTQLLDHQRRGLTFMLQRETGNIPGEFRLWRPALYEGQEMFIHCITKQRSTVQPDERGGGVLADEMGMEEHRQDEHTHSGSYTYSHSTLVIVPSALLINGWETEIRNHLGEALTVKRYHGQGREKNVGVLAASDVVLTTYNTLAADYAKKSSPLHKIFWYRVVLDEAHFIRRVATSFYRTCATLEANSRWCLTGTPIQNRLEDIGSLFAFLRVEPWNNRTQFRKHIAAPFENRDRVVKERLVMLYDSLVLRRTKEILTLPGQEMRIRDLELSTDERKQYDRTTKILNRRIRQFSGVDEREDKFGLFQAQLQLRILCNHGTWQKMFSWEKKLDLLEAQEALVGAGLEVKETCAGCKQPRPILGSNRMHNEFAEKCSHILCSECLEDCGGENITHCPLCRRFTRAKDLTESSSPHDSDGDQDSLMEDAADQSTAQSKRRDDGYFNAQGHSTKMEALVSDVKEDLHTTKSIIFSCWTRTLDLAETYLNRNQIPFLRIDGEILLSKRQKILNEFAKSTSRERVMLMTTGTGAFGLNLTAANRIFIVELQWNPTVENQAIARAIRINQSDKVLVTRYKIRETVEQEIESQQLNKKKAARVGFVKDDEDID</sequence>
<dbReference type="InterPro" id="IPR050628">
    <property type="entry name" value="SNF2_RAD54_helicase_TF"/>
</dbReference>
<keyword evidence="15" id="KW-1185">Reference proteome</keyword>
<dbReference type="PROSITE" id="PS51194">
    <property type="entry name" value="HELICASE_CTER"/>
    <property type="match status" value="1"/>
</dbReference>
<dbReference type="Pfam" id="PF00176">
    <property type="entry name" value="SNF2-rel_dom"/>
    <property type="match status" value="1"/>
</dbReference>
<feature type="domain" description="RING-type" evidence="11">
    <location>
        <begin position="580"/>
        <end position="627"/>
    </location>
</feature>
<dbReference type="InterPro" id="IPR001841">
    <property type="entry name" value="Znf_RING"/>
</dbReference>
<dbReference type="InterPro" id="IPR017907">
    <property type="entry name" value="Znf_RING_CS"/>
</dbReference>
<dbReference type="SUPFAM" id="SSF52540">
    <property type="entry name" value="P-loop containing nucleoside triphosphate hydrolases"/>
    <property type="match status" value="2"/>
</dbReference>
<name>A0AA38RAD3_9PEZI</name>
<feature type="domain" description="Helicase ATP-binding" evidence="12">
    <location>
        <begin position="317"/>
        <end position="443"/>
    </location>
</feature>
<keyword evidence="3" id="KW-0547">Nucleotide-binding</keyword>
<dbReference type="InterPro" id="IPR049730">
    <property type="entry name" value="SNF2/RAD54-like_C"/>
</dbReference>
<dbReference type="InterPro" id="IPR027417">
    <property type="entry name" value="P-loop_NTPase"/>
</dbReference>
<dbReference type="EMBL" id="JANBVN010000134">
    <property type="protein sequence ID" value="KAJ9139227.1"/>
    <property type="molecule type" value="Genomic_DNA"/>
</dbReference>
<evidence type="ECO:0000256" key="3">
    <source>
        <dbReference type="ARBA" id="ARBA00022741"/>
    </source>
</evidence>
<dbReference type="Gene3D" id="3.40.50.300">
    <property type="entry name" value="P-loop containing nucleotide triphosphate hydrolases"/>
    <property type="match status" value="1"/>
</dbReference>
<dbReference type="SMART" id="SM00487">
    <property type="entry name" value="DEXDc"/>
    <property type="match status" value="1"/>
</dbReference>
<dbReference type="Gene3D" id="3.30.40.10">
    <property type="entry name" value="Zinc/RING finger domain, C3HC4 (zinc finger)"/>
    <property type="match status" value="1"/>
</dbReference>
<dbReference type="InterPro" id="IPR013083">
    <property type="entry name" value="Znf_RING/FYVE/PHD"/>
</dbReference>
<dbReference type="GO" id="GO:0005634">
    <property type="term" value="C:nucleus"/>
    <property type="evidence" value="ECO:0007669"/>
    <property type="project" value="TreeGrafter"/>
</dbReference>
<protein>
    <submittedName>
        <fullName evidence="14">DNA repair and recombination protein rad5c</fullName>
    </submittedName>
</protein>
<feature type="compositionally biased region" description="Basic and acidic residues" evidence="10">
    <location>
        <begin position="636"/>
        <end position="645"/>
    </location>
</feature>
<dbReference type="GO" id="GO:0008270">
    <property type="term" value="F:zinc ion binding"/>
    <property type="evidence" value="ECO:0007669"/>
    <property type="project" value="UniProtKB-KW"/>
</dbReference>
<keyword evidence="4 9" id="KW-0863">Zinc-finger</keyword>
<feature type="region of interest" description="Disordered" evidence="10">
    <location>
        <begin position="1"/>
        <end position="21"/>
    </location>
</feature>
<dbReference type="InterPro" id="IPR014001">
    <property type="entry name" value="Helicase_ATP-bd"/>
</dbReference>
<dbReference type="GO" id="GO:0006281">
    <property type="term" value="P:DNA repair"/>
    <property type="evidence" value="ECO:0007669"/>
    <property type="project" value="TreeGrafter"/>
</dbReference>
<keyword evidence="6" id="KW-0347">Helicase</keyword>
<evidence type="ECO:0000256" key="1">
    <source>
        <dbReference type="ARBA" id="ARBA00007025"/>
    </source>
</evidence>
<keyword evidence="5" id="KW-0378">Hydrolase</keyword>
<accession>A0AA38RAD3</accession>
<evidence type="ECO:0000259" key="12">
    <source>
        <dbReference type="PROSITE" id="PS51192"/>
    </source>
</evidence>
<keyword evidence="7" id="KW-0862">Zinc</keyword>
<dbReference type="CDD" id="cd18793">
    <property type="entry name" value="SF2_C_SNF"/>
    <property type="match status" value="1"/>
</dbReference>
<dbReference type="PROSITE" id="PS00518">
    <property type="entry name" value="ZF_RING_1"/>
    <property type="match status" value="1"/>
</dbReference>
<keyword evidence="8" id="KW-0067">ATP-binding</keyword>
<evidence type="ECO:0000313" key="14">
    <source>
        <dbReference type="EMBL" id="KAJ9139227.1"/>
    </source>
</evidence>
<comment type="caution">
    <text evidence="14">The sequence shown here is derived from an EMBL/GenBank/DDBJ whole genome shotgun (WGS) entry which is preliminary data.</text>
</comment>
<dbReference type="GO" id="GO:0005524">
    <property type="term" value="F:ATP binding"/>
    <property type="evidence" value="ECO:0007669"/>
    <property type="project" value="UniProtKB-KW"/>
</dbReference>
<evidence type="ECO:0000259" key="13">
    <source>
        <dbReference type="PROSITE" id="PS51194"/>
    </source>
</evidence>
<reference evidence="14" key="1">
    <citation type="submission" date="2022-07" db="EMBL/GenBank/DDBJ databases">
        <title>Fungi with potential for degradation of polypropylene.</title>
        <authorList>
            <person name="Gostincar C."/>
        </authorList>
    </citation>
    <scope>NUCLEOTIDE SEQUENCE</scope>
    <source>
        <strain evidence="14">EXF-13287</strain>
    </source>
</reference>
<dbReference type="InterPro" id="IPR001650">
    <property type="entry name" value="Helicase_C-like"/>
</dbReference>
<proteinExistence type="inferred from homology"/>
<feature type="domain" description="Helicase C-terminal" evidence="13">
    <location>
        <begin position="679"/>
        <end position="834"/>
    </location>
</feature>
<dbReference type="SMART" id="SM00490">
    <property type="entry name" value="HELICc"/>
    <property type="match status" value="1"/>
</dbReference>
<organism evidence="14 15">
    <name type="scientific">Coniochaeta hoffmannii</name>
    <dbReference type="NCBI Taxonomy" id="91930"/>
    <lineage>
        <taxon>Eukaryota</taxon>
        <taxon>Fungi</taxon>
        <taxon>Dikarya</taxon>
        <taxon>Ascomycota</taxon>
        <taxon>Pezizomycotina</taxon>
        <taxon>Sordariomycetes</taxon>
        <taxon>Sordariomycetidae</taxon>
        <taxon>Coniochaetales</taxon>
        <taxon>Coniochaetaceae</taxon>
        <taxon>Coniochaeta</taxon>
    </lineage>
</organism>
<dbReference type="Gene3D" id="3.40.50.10810">
    <property type="entry name" value="Tandem AAA-ATPase domain"/>
    <property type="match status" value="1"/>
</dbReference>
<evidence type="ECO:0000256" key="2">
    <source>
        <dbReference type="ARBA" id="ARBA00022723"/>
    </source>
</evidence>
<dbReference type="CDD" id="cd18008">
    <property type="entry name" value="DEXDc_SHPRH-like"/>
    <property type="match status" value="1"/>
</dbReference>
<dbReference type="Proteomes" id="UP001174691">
    <property type="component" value="Unassembled WGS sequence"/>
</dbReference>
<keyword evidence="2" id="KW-0479">Metal-binding</keyword>
<feature type="compositionally biased region" description="Acidic residues" evidence="10">
    <location>
        <begin position="646"/>
        <end position="656"/>
    </location>
</feature>
<dbReference type="InterPro" id="IPR000330">
    <property type="entry name" value="SNF2_N"/>
</dbReference>
<dbReference type="GO" id="GO:0016787">
    <property type="term" value="F:hydrolase activity"/>
    <property type="evidence" value="ECO:0007669"/>
    <property type="project" value="UniProtKB-KW"/>
</dbReference>
<dbReference type="PROSITE" id="PS50089">
    <property type="entry name" value="ZF_RING_2"/>
    <property type="match status" value="1"/>
</dbReference>